<sequence>MQAEEESPGGFVQRTINGFEDSEFEFQRTISNAPFPPLGFVSGASYGDVDVESSAGQELTYDVQRFSTMVAIPFLLGKRDAVFAGAYMSWSEFDVKDDDRNDISVASIGLPMGWMRQQNPDWQLAAFVMPLGHDSDLDNSDWSWQYLGGAFARYVSSETLWWAFGAYADVGSGDNFYIPYLGASWAINERWTLSAIMPWPAVIYAPNRDIMFRLGAAPSGASWSLDVEEGEVGVNLDAWDLGLGAEYRVFGNFWLGADAGIGGLRGLRLVNGDVEEPDLDFSSNGFVKLSFNFRPATRP</sequence>
<accession>A0ABT3TDP6</accession>
<organism evidence="1 2">
    <name type="scientific">Candidatus Litorirhabdus singularis</name>
    <dbReference type="NCBI Taxonomy" id="2518993"/>
    <lineage>
        <taxon>Bacteria</taxon>
        <taxon>Pseudomonadati</taxon>
        <taxon>Pseudomonadota</taxon>
        <taxon>Gammaproteobacteria</taxon>
        <taxon>Cellvibrionales</taxon>
        <taxon>Halieaceae</taxon>
        <taxon>Candidatus Litorirhabdus</taxon>
    </lineage>
</organism>
<name>A0ABT3TDP6_9GAMM</name>
<keyword evidence="2" id="KW-1185">Reference proteome</keyword>
<evidence type="ECO:0008006" key="3">
    <source>
        <dbReference type="Google" id="ProtNLM"/>
    </source>
</evidence>
<gene>
    <name evidence="1" type="ORF">EYC98_01735</name>
</gene>
<dbReference type="Proteomes" id="UP001143362">
    <property type="component" value="Unassembled WGS sequence"/>
</dbReference>
<dbReference type="EMBL" id="SHNN01000001">
    <property type="protein sequence ID" value="MCX2979577.1"/>
    <property type="molecule type" value="Genomic_DNA"/>
</dbReference>
<proteinExistence type="predicted"/>
<reference evidence="1" key="1">
    <citation type="submission" date="2019-02" db="EMBL/GenBank/DDBJ databases">
        <authorList>
            <person name="Li S.-H."/>
        </authorList>
    </citation>
    <scope>NUCLEOTIDE SEQUENCE</scope>
    <source>
        <strain evidence="1">IMCC14734</strain>
    </source>
</reference>
<protein>
    <recommendedName>
        <fullName evidence="3">Transporter</fullName>
    </recommendedName>
</protein>
<evidence type="ECO:0000313" key="2">
    <source>
        <dbReference type="Proteomes" id="UP001143362"/>
    </source>
</evidence>
<comment type="caution">
    <text evidence="1">The sequence shown here is derived from an EMBL/GenBank/DDBJ whole genome shotgun (WGS) entry which is preliminary data.</text>
</comment>
<evidence type="ECO:0000313" key="1">
    <source>
        <dbReference type="EMBL" id="MCX2979577.1"/>
    </source>
</evidence>